<dbReference type="Pfam" id="PF00078">
    <property type="entry name" value="RVT_1"/>
    <property type="match status" value="1"/>
</dbReference>
<proteinExistence type="predicted"/>
<dbReference type="Proteomes" id="UP000028761">
    <property type="component" value="Chromosome 11"/>
</dbReference>
<dbReference type="AlphaFoldDB" id="A0A8I5NPJ5"/>
<accession>A0A8I5NPJ5</accession>
<dbReference type="PANTHER" id="PTHR31635:SF196">
    <property type="entry name" value="REVERSE TRANSCRIPTASE DOMAIN-CONTAINING PROTEIN-RELATED"/>
    <property type="match status" value="1"/>
</dbReference>
<reference evidence="2" key="2">
    <citation type="submission" date="2025-08" db="UniProtKB">
        <authorList>
            <consortium name="Ensembl"/>
        </authorList>
    </citation>
    <scope>IDENTIFICATION</scope>
</reference>
<sequence length="207" mass="24008">QTYSQYHTEWEKAGSILLENQHKTRYPLSPPLFSIVLEVLARTIRQEKEIKGIQTGREEIKLSLFADGIILYLENPIILAPKLLKLIINISNVSAYKINVQKSQAFLYTNNRQAESQIMNELPFSFATKRIKYLGIQLTREVKDFFKENSDHCSRKSEWTRTNGKTFHAHRGRDEVSLYYPGWSQTTGPKSQVILLPRPPKVLGLWM</sequence>
<evidence type="ECO:0000259" key="1">
    <source>
        <dbReference type="Pfam" id="PF00078"/>
    </source>
</evidence>
<name>A0A8I5NPJ5_PAPAN</name>
<feature type="domain" description="Reverse transcriptase" evidence="1">
    <location>
        <begin position="27"/>
        <end position="138"/>
    </location>
</feature>
<reference evidence="2" key="3">
    <citation type="submission" date="2025-09" db="UniProtKB">
        <authorList>
            <consortium name="Ensembl"/>
        </authorList>
    </citation>
    <scope>IDENTIFICATION</scope>
</reference>
<dbReference type="PANTHER" id="PTHR31635">
    <property type="entry name" value="REVERSE TRANSCRIPTASE DOMAIN-CONTAINING PROTEIN-RELATED"/>
    <property type="match status" value="1"/>
</dbReference>
<dbReference type="OMA" id="FTITWVA"/>
<reference evidence="2 3" key="1">
    <citation type="submission" date="2012-03" db="EMBL/GenBank/DDBJ databases">
        <title>Whole Genome Assembly of Papio anubis.</title>
        <authorList>
            <person name="Liu Y.L."/>
            <person name="Abraham K.A."/>
            <person name="Akbar H.A."/>
            <person name="Ali S.A."/>
            <person name="Anosike U.A."/>
            <person name="Aqrawi P.A."/>
            <person name="Arias F.A."/>
            <person name="Attaway T.A."/>
            <person name="Awwad R.A."/>
            <person name="Babu C.B."/>
            <person name="Bandaranaike D.B."/>
            <person name="Battles P.B."/>
            <person name="Bell A.B."/>
            <person name="Beltran B.B."/>
            <person name="Berhane-Mersha D.B."/>
            <person name="Bess C.B."/>
            <person name="Bickham C.B."/>
            <person name="Bolden T.B."/>
            <person name="Carter K.C."/>
            <person name="Chau D.C."/>
            <person name="Chavez A.C."/>
            <person name="Clerc-Blankenburg K.C."/>
            <person name="Coyle M.C."/>
            <person name="Dao M.D."/>
            <person name="Davila M.L.D."/>
            <person name="Davy-Carroll L.D."/>
            <person name="Denson S.D."/>
            <person name="Dinh H.D."/>
            <person name="Fernandez S.F."/>
            <person name="Fernando P.F."/>
            <person name="Forbes L.F."/>
            <person name="Francis C.F."/>
            <person name="Francisco L.F."/>
            <person name="Fu Q.F."/>
            <person name="Garcia-Iii R.G."/>
            <person name="Garrett T.G."/>
            <person name="Gross S.G."/>
            <person name="Gubbala S.G."/>
            <person name="Hirani K.H."/>
            <person name="Hogues M.H."/>
            <person name="Hollins B.H."/>
            <person name="Jackson L.J."/>
            <person name="Javaid M.J."/>
            <person name="Jhangiani S.J."/>
            <person name="Johnson A.J."/>
            <person name="Johnson B.J."/>
            <person name="Jones J.J."/>
            <person name="Joshi V.J."/>
            <person name="Kalu J.K."/>
            <person name="Khan N.K."/>
            <person name="Korchina V.K."/>
            <person name="Kovar C.K."/>
            <person name="Lago L.L."/>
            <person name="Lara F.L."/>
            <person name="Le T.-K.L."/>
            <person name="Lee S.L."/>
            <person name="Legall-Iii F.L."/>
            <person name="Lemon S.L."/>
            <person name="Liu J.L."/>
            <person name="Liu Y.-S.L."/>
            <person name="Liyanage D.L."/>
            <person name="Lopez J.L."/>
            <person name="Lorensuhewa L.L."/>
            <person name="Mata R.M."/>
            <person name="Mathew T.M."/>
            <person name="Mercado C.M."/>
            <person name="Mercado I.M."/>
            <person name="Morales K.M."/>
            <person name="Morgan M.M."/>
            <person name="Munidasa M.M."/>
            <person name="Ngo D.N."/>
            <person name="Nguyen L.N."/>
            <person name="Nguyen T.N."/>
            <person name="Nguyen N.N."/>
            <person name="Obregon M.O."/>
            <person name="Okwuonu G.O."/>
            <person name="Ongeri F.O."/>
            <person name="Onwere C.O."/>
            <person name="Osifeso I.O."/>
            <person name="Parra A.P."/>
            <person name="Patil S.P."/>
            <person name="Perez A.P."/>
            <person name="Perez Y.P."/>
            <person name="Pham C.P."/>
            <person name="Pu L.-L.P."/>
            <person name="Puazo M.P."/>
            <person name="Quiroz J.Q."/>
            <person name="Rouhana J.R."/>
            <person name="Ruiz M.R."/>
            <person name="Ruiz S.-J.R."/>
            <person name="Saada N.S."/>
            <person name="Santibanez J.S."/>
            <person name="Scheel M.S."/>
            <person name="Schneider B.S."/>
            <person name="Simmons D.S."/>
            <person name="Sisson I.S."/>
            <person name="Tang L.-Y.T."/>
            <person name="Thornton R.T."/>
            <person name="Tisius J.T."/>
            <person name="Toledanes G.T."/>
            <person name="Trejos Z.T."/>
            <person name="Usmani K.U."/>
            <person name="Varghese R.V."/>
            <person name="Vattathil S.V."/>
            <person name="Vee V.V."/>
            <person name="Walker D.W."/>
            <person name="Weissenberger G.W."/>
            <person name="White C.W."/>
            <person name="Williams A.W."/>
            <person name="Woodworth J.W."/>
            <person name="Wright R.W."/>
            <person name="Zhu Y.Z."/>
            <person name="Han Y.H."/>
            <person name="Newsham I.N."/>
            <person name="Nazareth L.N."/>
            <person name="Worley K.W."/>
            <person name="Muzny D.M."/>
            <person name="Rogers J.R."/>
            <person name="Gibbs R.G."/>
        </authorList>
    </citation>
    <scope>NUCLEOTIDE SEQUENCE [LARGE SCALE GENOMIC DNA]</scope>
</reference>
<protein>
    <recommendedName>
        <fullName evidence="1">Reverse transcriptase domain-containing protein</fullName>
    </recommendedName>
</protein>
<evidence type="ECO:0000313" key="2">
    <source>
        <dbReference type="Ensembl" id="ENSPANP00000058451.1"/>
    </source>
</evidence>
<evidence type="ECO:0000313" key="3">
    <source>
        <dbReference type="Proteomes" id="UP000028761"/>
    </source>
</evidence>
<organism evidence="2 3">
    <name type="scientific">Papio anubis</name>
    <name type="common">Olive baboon</name>
    <dbReference type="NCBI Taxonomy" id="9555"/>
    <lineage>
        <taxon>Eukaryota</taxon>
        <taxon>Metazoa</taxon>
        <taxon>Chordata</taxon>
        <taxon>Craniata</taxon>
        <taxon>Vertebrata</taxon>
        <taxon>Euteleostomi</taxon>
        <taxon>Mammalia</taxon>
        <taxon>Eutheria</taxon>
        <taxon>Euarchontoglires</taxon>
        <taxon>Primates</taxon>
        <taxon>Haplorrhini</taxon>
        <taxon>Catarrhini</taxon>
        <taxon>Cercopithecidae</taxon>
        <taxon>Cercopithecinae</taxon>
        <taxon>Papio</taxon>
    </lineage>
</organism>
<keyword evidence="3" id="KW-1185">Reference proteome</keyword>
<dbReference type="InterPro" id="IPR000477">
    <property type="entry name" value="RT_dom"/>
</dbReference>
<dbReference type="Ensembl" id="ENSPANT00000072192.1">
    <property type="protein sequence ID" value="ENSPANP00000058451.1"/>
    <property type="gene ID" value="ENSPANG00000048267.1"/>
</dbReference>
<dbReference type="GeneTree" id="ENSGT01150000286916"/>